<feature type="transmembrane region" description="Helical" evidence="1">
    <location>
        <begin position="92"/>
        <end position="110"/>
    </location>
</feature>
<keyword evidence="3" id="KW-1185">Reference proteome</keyword>
<evidence type="ECO:0000313" key="2">
    <source>
        <dbReference type="EMBL" id="GIH20580.1"/>
    </source>
</evidence>
<dbReference type="AlphaFoldDB" id="A0A8J3R075"/>
<proteinExistence type="predicted"/>
<feature type="transmembrane region" description="Helical" evidence="1">
    <location>
        <begin position="176"/>
        <end position="198"/>
    </location>
</feature>
<dbReference type="RefSeq" id="WP_203924006.1">
    <property type="nucleotide sequence ID" value="NZ_BONZ01000101.1"/>
</dbReference>
<comment type="caution">
    <text evidence="2">The sequence shown here is derived from an EMBL/GenBank/DDBJ whole genome shotgun (WGS) entry which is preliminary data.</text>
</comment>
<feature type="transmembrane region" description="Helical" evidence="1">
    <location>
        <begin position="264"/>
        <end position="283"/>
    </location>
</feature>
<feature type="transmembrane region" description="Helical" evidence="1">
    <location>
        <begin position="205"/>
        <end position="223"/>
    </location>
</feature>
<organism evidence="2 3">
    <name type="scientific">Rugosimonospora africana</name>
    <dbReference type="NCBI Taxonomy" id="556532"/>
    <lineage>
        <taxon>Bacteria</taxon>
        <taxon>Bacillati</taxon>
        <taxon>Actinomycetota</taxon>
        <taxon>Actinomycetes</taxon>
        <taxon>Micromonosporales</taxon>
        <taxon>Micromonosporaceae</taxon>
        <taxon>Rugosimonospora</taxon>
    </lineage>
</organism>
<keyword evidence="1" id="KW-0812">Transmembrane</keyword>
<feature type="transmembrane region" description="Helical" evidence="1">
    <location>
        <begin position="131"/>
        <end position="156"/>
    </location>
</feature>
<evidence type="ECO:0000313" key="3">
    <source>
        <dbReference type="Proteomes" id="UP000642748"/>
    </source>
</evidence>
<protein>
    <submittedName>
        <fullName evidence="2">ABC transporter permease</fullName>
    </submittedName>
</protein>
<accession>A0A8J3R075</accession>
<name>A0A8J3R075_9ACTN</name>
<keyword evidence="1" id="KW-1133">Transmembrane helix</keyword>
<reference evidence="2" key="1">
    <citation type="submission" date="2021-01" db="EMBL/GenBank/DDBJ databases">
        <title>Whole genome shotgun sequence of Rugosimonospora africana NBRC 104875.</title>
        <authorList>
            <person name="Komaki H."/>
            <person name="Tamura T."/>
        </authorList>
    </citation>
    <scope>NUCLEOTIDE SEQUENCE</scope>
    <source>
        <strain evidence="2">NBRC 104875</strain>
    </source>
</reference>
<evidence type="ECO:0000256" key="1">
    <source>
        <dbReference type="SAM" id="Phobius"/>
    </source>
</evidence>
<dbReference type="Proteomes" id="UP000642748">
    <property type="component" value="Unassembled WGS sequence"/>
</dbReference>
<keyword evidence="1" id="KW-0472">Membrane</keyword>
<dbReference type="EMBL" id="BONZ01000101">
    <property type="protein sequence ID" value="GIH20580.1"/>
    <property type="molecule type" value="Genomic_DNA"/>
</dbReference>
<feature type="transmembrane region" description="Helical" evidence="1">
    <location>
        <begin position="44"/>
        <end position="62"/>
    </location>
</feature>
<sequence>MTTTTAPTLTPVERPAATRTPRVRFRDLVAAEWIKLWSLRSTKWSFLAAAFVVLGENLLSAWGDYSNYPDYSAKIKAVFVPYWALGDAFNDGSAFLLVIAAGAIGANLVVNEYGTRLIRTTFAAVPARRSVMAAKVVLATGVFVVFGALIVGVSFWADEAILSLRHAGLSIGYPGALRVTVAAALLAPIAALIGMAIGAVVRHPATTMVLLIVLNVVVPALLLDQRRLSATIDEAMPITAWARLPAIGDQTGPGPIGMSMAHAWIVYAAWAVVSVIVTVVVPARRDV</sequence>
<gene>
    <name evidence="2" type="ORF">Raf01_87520</name>
</gene>